<dbReference type="AlphaFoldDB" id="A0A6A3C116"/>
<evidence type="ECO:0000313" key="3">
    <source>
        <dbReference type="Proteomes" id="UP000436088"/>
    </source>
</evidence>
<accession>A0A6A3C116</accession>
<dbReference type="PANTHER" id="PTHR47489:SF2">
    <property type="entry name" value="GCN5-RELATED N-ACETYLTRANSFERASE 5, CHLOROPLASTIC"/>
    <property type="match status" value="1"/>
</dbReference>
<protein>
    <submittedName>
        <fullName evidence="2">Serine/threonine-protein kinase PBS1-like</fullName>
    </submittedName>
</protein>
<gene>
    <name evidence="2" type="ORF">F3Y22_tig00013808pilonHSYRG00125</name>
</gene>
<feature type="domain" description="N-acetyltransferase" evidence="1">
    <location>
        <begin position="160"/>
        <end position="264"/>
    </location>
</feature>
<dbReference type="Gene3D" id="3.40.630.30">
    <property type="match status" value="1"/>
</dbReference>
<name>A0A6A3C116_HIBSY</name>
<dbReference type="InterPro" id="IPR000182">
    <property type="entry name" value="GNAT_dom"/>
</dbReference>
<dbReference type="EMBL" id="VEPZ02000559">
    <property type="protein sequence ID" value="KAE8722666.1"/>
    <property type="molecule type" value="Genomic_DNA"/>
</dbReference>
<comment type="caution">
    <text evidence="2">The sequence shown here is derived from an EMBL/GenBank/DDBJ whole genome shotgun (WGS) entry which is preliminary data.</text>
</comment>
<dbReference type="CDD" id="cd04301">
    <property type="entry name" value="NAT_SF"/>
    <property type="match status" value="1"/>
</dbReference>
<dbReference type="Pfam" id="PF00583">
    <property type="entry name" value="Acetyltransf_1"/>
    <property type="match status" value="1"/>
</dbReference>
<dbReference type="GO" id="GO:0016747">
    <property type="term" value="F:acyltransferase activity, transferring groups other than amino-acyl groups"/>
    <property type="evidence" value="ECO:0007669"/>
    <property type="project" value="InterPro"/>
</dbReference>
<dbReference type="PANTHER" id="PTHR47489">
    <property type="entry name" value="ACYL-COA N-ACYLTRANSFERASES (NAT) SUPERFAMILY PROTEIN"/>
    <property type="match status" value="1"/>
</dbReference>
<reference evidence="2" key="1">
    <citation type="submission" date="2019-09" db="EMBL/GenBank/DDBJ databases">
        <title>Draft genome information of white flower Hibiscus syriacus.</title>
        <authorList>
            <person name="Kim Y.-M."/>
        </authorList>
    </citation>
    <scope>NUCLEOTIDE SEQUENCE [LARGE SCALE GENOMIC DNA]</scope>
    <source>
        <strain evidence="2">YM2019G1</strain>
    </source>
</reference>
<keyword evidence="3" id="KW-1185">Reference proteome</keyword>
<organism evidence="2 3">
    <name type="scientific">Hibiscus syriacus</name>
    <name type="common">Rose of Sharon</name>
    <dbReference type="NCBI Taxonomy" id="106335"/>
    <lineage>
        <taxon>Eukaryota</taxon>
        <taxon>Viridiplantae</taxon>
        <taxon>Streptophyta</taxon>
        <taxon>Embryophyta</taxon>
        <taxon>Tracheophyta</taxon>
        <taxon>Spermatophyta</taxon>
        <taxon>Magnoliopsida</taxon>
        <taxon>eudicotyledons</taxon>
        <taxon>Gunneridae</taxon>
        <taxon>Pentapetalae</taxon>
        <taxon>rosids</taxon>
        <taxon>malvids</taxon>
        <taxon>Malvales</taxon>
        <taxon>Malvaceae</taxon>
        <taxon>Malvoideae</taxon>
        <taxon>Hibiscus</taxon>
    </lineage>
</organism>
<dbReference type="Proteomes" id="UP000436088">
    <property type="component" value="Unassembled WGS sequence"/>
</dbReference>
<dbReference type="InterPro" id="IPR016181">
    <property type="entry name" value="Acyl_CoA_acyltransferase"/>
</dbReference>
<evidence type="ECO:0000259" key="1">
    <source>
        <dbReference type="Pfam" id="PF00583"/>
    </source>
</evidence>
<sequence length="335" mass="38264">MAAAALKLSPCSDLQPQYQRFRTELKPTKVQSFNSSRNPLLPLRKLHRHGFKCCLPSSSSSTNCIAPTHYFSFLDEPLRGSRVLTNEELEKFKTLESFVYLQQLESGSLWVRVMRTEEMDLTVGLLALSFAESVFMSLQYEALLRFFVKQYLMERRASMPHAVTLVGFYREDGGKRGEQLAGTVEVCFDKRGANASPPTPTAPKNSPYICNMTVTKELRRRGIGWHLLKASEELISRMTSSKEVYLHCRMIDEAPFNMYIKAGYNVVQTDSIFILLTLQRRKHLMCKKLPVSTSFSESDMLESVLLLVRKLHFSTHPKRHALGLLHLHRKSVAVL</sequence>
<evidence type="ECO:0000313" key="2">
    <source>
        <dbReference type="EMBL" id="KAE8722666.1"/>
    </source>
</evidence>
<dbReference type="GO" id="GO:0016301">
    <property type="term" value="F:kinase activity"/>
    <property type="evidence" value="ECO:0007669"/>
    <property type="project" value="UniProtKB-KW"/>
</dbReference>
<proteinExistence type="predicted"/>
<dbReference type="SUPFAM" id="SSF55729">
    <property type="entry name" value="Acyl-CoA N-acyltransferases (Nat)"/>
    <property type="match status" value="1"/>
</dbReference>